<comment type="caution">
    <text evidence="6">The sequence shown here is derived from an EMBL/GenBank/DDBJ whole genome shotgun (WGS) entry which is preliminary data.</text>
</comment>
<dbReference type="PANTHER" id="PTHR24198:SF165">
    <property type="entry name" value="ANKYRIN REPEAT-CONTAINING PROTEIN-RELATED"/>
    <property type="match status" value="1"/>
</dbReference>
<dbReference type="AlphaFoldDB" id="W9VNY9"/>
<protein>
    <recommendedName>
        <fullName evidence="5">NACHT domain-containing protein</fullName>
    </recommendedName>
</protein>
<proteinExistence type="predicted"/>
<dbReference type="SMART" id="SM00248">
    <property type="entry name" value="ANK"/>
    <property type="match status" value="9"/>
</dbReference>
<evidence type="ECO:0000256" key="4">
    <source>
        <dbReference type="SAM" id="MobiDB-lite"/>
    </source>
</evidence>
<dbReference type="PROSITE" id="PS50837">
    <property type="entry name" value="NACHT"/>
    <property type="match status" value="1"/>
</dbReference>
<dbReference type="InterPro" id="IPR027417">
    <property type="entry name" value="P-loop_NTPase"/>
</dbReference>
<evidence type="ECO:0000256" key="2">
    <source>
        <dbReference type="ARBA" id="ARBA00023043"/>
    </source>
</evidence>
<dbReference type="STRING" id="1182544.W9VNY9"/>
<dbReference type="PROSITE" id="PS50088">
    <property type="entry name" value="ANK_REPEAT"/>
    <property type="match status" value="3"/>
</dbReference>
<dbReference type="eggNOG" id="KOG0504">
    <property type="taxonomic scope" value="Eukaryota"/>
</dbReference>
<dbReference type="VEuPathDB" id="FungiDB:A1O7_07760"/>
<dbReference type="PROSITE" id="PS50297">
    <property type="entry name" value="ANK_REP_REGION"/>
    <property type="match status" value="2"/>
</dbReference>
<feature type="region of interest" description="Disordered" evidence="4">
    <location>
        <begin position="825"/>
        <end position="844"/>
    </location>
</feature>
<evidence type="ECO:0000313" key="6">
    <source>
        <dbReference type="EMBL" id="EXJ57412.1"/>
    </source>
</evidence>
<organism evidence="6 7">
    <name type="scientific">Cladophialophora yegresii CBS 114405</name>
    <dbReference type="NCBI Taxonomy" id="1182544"/>
    <lineage>
        <taxon>Eukaryota</taxon>
        <taxon>Fungi</taxon>
        <taxon>Dikarya</taxon>
        <taxon>Ascomycota</taxon>
        <taxon>Pezizomycotina</taxon>
        <taxon>Eurotiomycetes</taxon>
        <taxon>Chaetothyriomycetidae</taxon>
        <taxon>Chaetothyriales</taxon>
        <taxon>Herpotrichiellaceae</taxon>
        <taxon>Cladophialophora</taxon>
    </lineage>
</organism>
<evidence type="ECO:0000313" key="7">
    <source>
        <dbReference type="Proteomes" id="UP000019473"/>
    </source>
</evidence>
<evidence type="ECO:0000259" key="5">
    <source>
        <dbReference type="PROSITE" id="PS50837"/>
    </source>
</evidence>
<feature type="domain" description="NACHT" evidence="5">
    <location>
        <begin position="1"/>
        <end position="150"/>
    </location>
</feature>
<name>W9VNY9_9EURO</name>
<sequence>MWLVGGPGIGKTVLAKYLIKSLQQRGDNGKRTIYFFCDRRRKKDGYKAVFILRSLIYQCMTIAECLGKGHVKPTYDTYGPHLLKNNGKLAKLFVDMMSDPGQGEWYCIIDALDDCEEEETKILLEGIVAESQGADGEYPRFLRLLITSRPCGAIRSAICNLKNAKVVHFTDPAGKQLNEADIAGYISDHVREFEHYPEEKKPSVEKQLVEKASGSFTWTISMIHQLDKKPPDWYYKLLAEIPSGMETMVARIIDRAKPESLLLIQLLAVVQRPMSVTELATLIAMQGSPFDDLFALVRPASAIAIRDKIRFGEESLKICDDEIMFFHPSMPKQLHKMWAEDVFREMHLRVAEACLIYLISIDDSHHPLQGRRKADCGAEYKTLLDALPLLEYAAAHWPTHLHFAGPDSASRLWLLLEQSLSCYTKRELSFQVYRFWHHDDYIEGQSLLHILVLHNLTSIVRRLFAGDLQPVPLCQVNDSDSTGRTPLWWAVKKRHKDMVSLLLKHRGVDCNIQDREAKMSPPVLAIKSGFTDIVQLFLEIESTRVSWGRLKSNGATFTPLYWAATSNFEDLVVLLLPQKEFSQDLEEPCARQTPLVTAARNGYSGIVMALLRAGARRNTTDDAERLSAFSWAARNGHKEVVDRLLLYQDVDIYLRDPKLDWNAFQWAAAHSHEGIASRILDEMCRRWGTQAQQRCISLLLEAAERSQLGALNILLRRNGIMPDSTNRPDVRTALSLAAENGQTTIVQRLIGDKHTNINSVDKDRKTPLMWAADKGHVQIVELLLRSTRIHVDAVDSKKRTAYDWALMQGRSEVCRLLAGMQRPLEHRGGPIRASGSSPTASRPM</sequence>
<dbReference type="InterPro" id="IPR007111">
    <property type="entry name" value="NACHT_NTPase"/>
</dbReference>
<dbReference type="SUPFAM" id="SSF48403">
    <property type="entry name" value="Ankyrin repeat"/>
    <property type="match status" value="2"/>
</dbReference>
<dbReference type="InterPro" id="IPR056884">
    <property type="entry name" value="NPHP3-like_N"/>
</dbReference>
<reference evidence="6 7" key="1">
    <citation type="submission" date="2013-03" db="EMBL/GenBank/DDBJ databases">
        <title>The Genome Sequence of Cladophialophora yegresii CBS 114405.</title>
        <authorList>
            <consortium name="The Broad Institute Genomics Platform"/>
            <person name="Cuomo C."/>
            <person name="de Hoog S."/>
            <person name="Gorbushina A."/>
            <person name="Walker B."/>
            <person name="Young S.K."/>
            <person name="Zeng Q."/>
            <person name="Gargeya S."/>
            <person name="Fitzgerald M."/>
            <person name="Haas B."/>
            <person name="Abouelleil A."/>
            <person name="Allen A.W."/>
            <person name="Alvarado L."/>
            <person name="Arachchi H.M."/>
            <person name="Berlin A.M."/>
            <person name="Chapman S.B."/>
            <person name="Gainer-Dewar J."/>
            <person name="Goldberg J."/>
            <person name="Griggs A."/>
            <person name="Gujja S."/>
            <person name="Hansen M."/>
            <person name="Howarth C."/>
            <person name="Imamovic A."/>
            <person name="Ireland A."/>
            <person name="Larimer J."/>
            <person name="McCowan C."/>
            <person name="Murphy C."/>
            <person name="Pearson M."/>
            <person name="Poon T.W."/>
            <person name="Priest M."/>
            <person name="Roberts A."/>
            <person name="Saif S."/>
            <person name="Shea T."/>
            <person name="Sisk P."/>
            <person name="Sykes S."/>
            <person name="Wortman J."/>
            <person name="Nusbaum C."/>
            <person name="Birren B."/>
        </authorList>
    </citation>
    <scope>NUCLEOTIDE SEQUENCE [LARGE SCALE GENOMIC DNA]</scope>
    <source>
        <strain evidence="6 7">CBS 114405</strain>
    </source>
</reference>
<feature type="repeat" description="ANK" evidence="3">
    <location>
        <begin position="482"/>
        <end position="515"/>
    </location>
</feature>
<feature type="compositionally biased region" description="Polar residues" evidence="4">
    <location>
        <begin position="834"/>
        <end position="844"/>
    </location>
</feature>
<accession>W9VNY9</accession>
<dbReference type="SUPFAM" id="SSF52540">
    <property type="entry name" value="P-loop containing nucleoside triphosphate hydrolases"/>
    <property type="match status" value="1"/>
</dbReference>
<dbReference type="HOGENOM" id="CLU_337381_0_0_1"/>
<dbReference type="Gene3D" id="1.25.40.20">
    <property type="entry name" value="Ankyrin repeat-containing domain"/>
    <property type="match status" value="4"/>
</dbReference>
<dbReference type="Gene3D" id="3.40.50.300">
    <property type="entry name" value="P-loop containing nucleotide triphosphate hydrolases"/>
    <property type="match status" value="1"/>
</dbReference>
<dbReference type="GeneID" id="19182331"/>
<keyword evidence="2 3" id="KW-0040">ANK repeat</keyword>
<keyword evidence="1" id="KW-0677">Repeat</keyword>
<dbReference type="Proteomes" id="UP000019473">
    <property type="component" value="Unassembled WGS sequence"/>
</dbReference>
<keyword evidence="7" id="KW-1185">Reference proteome</keyword>
<dbReference type="InterPro" id="IPR036770">
    <property type="entry name" value="Ankyrin_rpt-contain_sf"/>
</dbReference>
<dbReference type="RefSeq" id="XP_007759946.1">
    <property type="nucleotide sequence ID" value="XM_007761756.1"/>
</dbReference>
<evidence type="ECO:0000256" key="1">
    <source>
        <dbReference type="ARBA" id="ARBA00022737"/>
    </source>
</evidence>
<feature type="repeat" description="ANK" evidence="3">
    <location>
        <begin position="763"/>
        <end position="785"/>
    </location>
</feature>
<dbReference type="OrthoDB" id="163438at2759"/>
<gene>
    <name evidence="6" type="ORF">A1O7_07760</name>
</gene>
<dbReference type="Pfam" id="PF24883">
    <property type="entry name" value="NPHP3_N"/>
    <property type="match status" value="1"/>
</dbReference>
<dbReference type="PANTHER" id="PTHR24198">
    <property type="entry name" value="ANKYRIN REPEAT AND PROTEIN KINASE DOMAIN-CONTAINING PROTEIN"/>
    <property type="match status" value="1"/>
</dbReference>
<evidence type="ECO:0000256" key="3">
    <source>
        <dbReference type="PROSITE-ProRule" id="PRU00023"/>
    </source>
</evidence>
<dbReference type="EMBL" id="AMGW01000005">
    <property type="protein sequence ID" value="EXJ57412.1"/>
    <property type="molecule type" value="Genomic_DNA"/>
</dbReference>
<dbReference type="Pfam" id="PF12796">
    <property type="entry name" value="Ank_2"/>
    <property type="match status" value="3"/>
</dbReference>
<dbReference type="InterPro" id="IPR002110">
    <property type="entry name" value="Ankyrin_rpt"/>
</dbReference>
<feature type="repeat" description="ANK" evidence="3">
    <location>
        <begin position="590"/>
        <end position="622"/>
    </location>
</feature>